<comment type="caution">
    <text evidence="2">The sequence shown here is derived from an EMBL/GenBank/DDBJ whole genome shotgun (WGS) entry which is preliminary data.</text>
</comment>
<name>A0AA39VQL9_ACESA</name>
<accession>A0AA39VQL9</accession>
<evidence type="ECO:0000313" key="3">
    <source>
        <dbReference type="Proteomes" id="UP001168877"/>
    </source>
</evidence>
<dbReference type="Proteomes" id="UP001168877">
    <property type="component" value="Unassembled WGS sequence"/>
</dbReference>
<feature type="compositionally biased region" description="Polar residues" evidence="1">
    <location>
        <begin position="72"/>
        <end position="90"/>
    </location>
</feature>
<feature type="region of interest" description="Disordered" evidence="1">
    <location>
        <begin position="1"/>
        <end position="90"/>
    </location>
</feature>
<reference evidence="2" key="2">
    <citation type="submission" date="2023-06" db="EMBL/GenBank/DDBJ databases">
        <authorList>
            <person name="Swenson N.G."/>
            <person name="Wegrzyn J.L."/>
            <person name="Mcevoy S.L."/>
        </authorList>
    </citation>
    <scope>NUCLEOTIDE SEQUENCE</scope>
    <source>
        <strain evidence="2">NS2018</strain>
        <tissue evidence="2">Leaf</tissue>
    </source>
</reference>
<dbReference type="AlphaFoldDB" id="A0AA39VQL9"/>
<gene>
    <name evidence="2" type="ORF">LWI29_002469</name>
</gene>
<evidence type="ECO:0000256" key="1">
    <source>
        <dbReference type="SAM" id="MobiDB-lite"/>
    </source>
</evidence>
<organism evidence="2 3">
    <name type="scientific">Acer saccharum</name>
    <name type="common">Sugar maple</name>
    <dbReference type="NCBI Taxonomy" id="4024"/>
    <lineage>
        <taxon>Eukaryota</taxon>
        <taxon>Viridiplantae</taxon>
        <taxon>Streptophyta</taxon>
        <taxon>Embryophyta</taxon>
        <taxon>Tracheophyta</taxon>
        <taxon>Spermatophyta</taxon>
        <taxon>Magnoliopsida</taxon>
        <taxon>eudicotyledons</taxon>
        <taxon>Gunneridae</taxon>
        <taxon>Pentapetalae</taxon>
        <taxon>rosids</taxon>
        <taxon>malvids</taxon>
        <taxon>Sapindales</taxon>
        <taxon>Sapindaceae</taxon>
        <taxon>Hippocastanoideae</taxon>
        <taxon>Acereae</taxon>
        <taxon>Acer</taxon>
    </lineage>
</organism>
<keyword evidence="3" id="KW-1185">Reference proteome</keyword>
<protein>
    <submittedName>
        <fullName evidence="2">Uncharacterized protein</fullName>
    </submittedName>
</protein>
<sequence>MCNHSSSDSDPQEEYSPLSMEEYSSQSVENNSPLSDDFDPQEEYSPLSVEKYSPQSVEDNSPLSDDSDPQKENSPLSVEEYSPQSVEDYSSLSDEMSHGVLSFALVLQLGKMEDLLYVKDYYLPVFAEQKPEDKTDDKWTILHRQVYGYIRQWVDDNIYNHVSEETHARSLWNKLEQLYAQKTGNNKSFLIKKLLGLKFRDGTPLSDHLNAYQGILN</sequence>
<evidence type="ECO:0000313" key="2">
    <source>
        <dbReference type="EMBL" id="KAK0594999.1"/>
    </source>
</evidence>
<proteinExistence type="predicted"/>
<feature type="compositionally biased region" description="Polar residues" evidence="1">
    <location>
        <begin position="22"/>
        <end position="34"/>
    </location>
</feature>
<dbReference type="EMBL" id="JAUESC010000004">
    <property type="protein sequence ID" value="KAK0594999.1"/>
    <property type="molecule type" value="Genomic_DNA"/>
</dbReference>
<reference evidence="2" key="1">
    <citation type="journal article" date="2022" name="Plant J.">
        <title>Strategies of tolerance reflected in two North American maple genomes.</title>
        <authorList>
            <person name="McEvoy S.L."/>
            <person name="Sezen U.U."/>
            <person name="Trouern-Trend A."/>
            <person name="McMahon S.M."/>
            <person name="Schaberg P.G."/>
            <person name="Yang J."/>
            <person name="Wegrzyn J.L."/>
            <person name="Swenson N.G."/>
        </authorList>
    </citation>
    <scope>NUCLEOTIDE SEQUENCE</scope>
    <source>
        <strain evidence="2">NS2018</strain>
    </source>
</reference>
<dbReference type="Pfam" id="PF14223">
    <property type="entry name" value="Retrotran_gag_2"/>
    <property type="match status" value="1"/>
</dbReference>
<feature type="compositionally biased region" description="Polar residues" evidence="1">
    <location>
        <begin position="53"/>
        <end position="64"/>
    </location>
</feature>